<evidence type="ECO:0000256" key="12">
    <source>
        <dbReference type="ARBA" id="ARBA00022833"/>
    </source>
</evidence>
<dbReference type="EC" id="2.3.2.27" evidence="5"/>
<dbReference type="CDD" id="cd02338">
    <property type="entry name" value="ZZ_PCMF_like"/>
    <property type="match status" value="1"/>
</dbReference>
<keyword evidence="15" id="KW-0175">Coiled coil</keyword>
<comment type="catalytic activity">
    <reaction evidence="1">
        <text>S-ubiquitinyl-[E2 ubiquitin-conjugating enzyme]-L-cysteine + [acceptor protein]-L-lysine = [E2 ubiquitin-conjugating enzyme]-L-cysteine + N(6)-ubiquitinyl-[acceptor protein]-L-lysine.</text>
        <dbReference type="EC" id="2.3.2.27"/>
    </reaction>
</comment>
<keyword evidence="7" id="KW-0808">Transferase</keyword>
<keyword evidence="9" id="KW-0967">Endosome</keyword>
<proteinExistence type="inferred from homology"/>
<dbReference type="GO" id="GO:0005886">
    <property type="term" value="C:plasma membrane"/>
    <property type="evidence" value="ECO:0007669"/>
    <property type="project" value="TreeGrafter"/>
</dbReference>
<keyword evidence="13" id="KW-0458">Lysosome</keyword>
<dbReference type="Proteomes" id="UP000663879">
    <property type="component" value="Unassembled WGS sequence"/>
</dbReference>
<dbReference type="SMART" id="SM00291">
    <property type="entry name" value="ZnF_ZZ"/>
    <property type="match status" value="1"/>
</dbReference>
<evidence type="ECO:0000256" key="1">
    <source>
        <dbReference type="ARBA" id="ARBA00000900"/>
    </source>
</evidence>
<dbReference type="Pfam" id="PF00569">
    <property type="entry name" value="ZZ"/>
    <property type="match status" value="1"/>
</dbReference>
<name>A0A813TY56_9BILA</name>
<sequence length="614" mass="67323">MSNFHEGVSCDMCSKSNFTGKRYKCLICYDFDQCETCHEQCNTSSLPLSKPINPNHNHLNTHPMQCILTKTDFELFYGAPNGLNDYGEQISFTCPYCGKLGFSESSLSDHLSTQHLNNHQNENLPQEVVCPICAALPSGAGGGDPNHLTEDLLHHIHLEHMNNRNLIDLNPENFGSGSVAAAAALRFSRRLNYAQNAASSSNRGSGIGTRGNTFRFQFGNPSSSSSASNALSSFMRSAGSGIDPFSSTTGSGGTDPIVELLSQLTGVRRAANSNSANLTLAQLTRERESLQQQSAAVARHHHHLFGTGSSKLGFSGKTTLGFGQNASVSQNQANNQSNTASQQNAQYINQLLELPNNLLLQPLPPNTRDSRYLLSKFDFSNVEKNDNQTQNQTQQQPQSSTNIQMNNKQSILINDIVLSLLKYQISNSDTELDNEVADVLVSQAHKEKYLPNRMKFLALFFLISVAVCENPFGFTDEQLKALAELESSKLPTSLIPKAGDAYHWCCTNEQPVQIVQRTKIVSDIHTVATKIKTGYTNCGFGGLSRCSIYSTRYKQVAVYRIETYDVPDEQACLDHHVKCCNGYIEVAGNCLSFTTISQNMDLISQLVSLGLISG</sequence>
<protein>
    <recommendedName>
        <fullName evidence="6">E3 ubiquitin-protein ligase KCMF1</fullName>
        <ecNumber evidence="5">2.3.2.27</ecNumber>
    </recommendedName>
</protein>
<dbReference type="InterPro" id="IPR008598">
    <property type="entry name" value="Di19_Zn-bd"/>
</dbReference>
<keyword evidence="12" id="KW-0862">Zinc</keyword>
<dbReference type="GO" id="GO:0061630">
    <property type="term" value="F:ubiquitin protein ligase activity"/>
    <property type="evidence" value="ECO:0007669"/>
    <property type="project" value="UniProtKB-EC"/>
</dbReference>
<comment type="subcellular location">
    <subcellularLocation>
        <location evidence="3">Late endosome</location>
    </subcellularLocation>
    <subcellularLocation>
        <location evidence="2">Lysosome</location>
    </subcellularLocation>
</comment>
<evidence type="ECO:0000256" key="7">
    <source>
        <dbReference type="ARBA" id="ARBA00022679"/>
    </source>
</evidence>
<dbReference type="PANTHER" id="PTHR12268">
    <property type="entry name" value="E3 UBIQUITIN-PROTEIN LIGASE KCMF1"/>
    <property type="match status" value="1"/>
</dbReference>
<dbReference type="Gene3D" id="3.30.60.90">
    <property type="match status" value="1"/>
</dbReference>
<dbReference type="OrthoDB" id="7873042at2759"/>
<accession>A0A813TY56</accession>
<evidence type="ECO:0000256" key="4">
    <source>
        <dbReference type="ARBA" id="ARBA00010938"/>
    </source>
</evidence>
<evidence type="ECO:0000256" key="16">
    <source>
        <dbReference type="SAM" id="MobiDB-lite"/>
    </source>
</evidence>
<dbReference type="PROSITE" id="PS50157">
    <property type="entry name" value="ZINC_FINGER_C2H2_2"/>
    <property type="match status" value="1"/>
</dbReference>
<keyword evidence="11" id="KW-0833">Ubl conjugation pathway</keyword>
<evidence type="ECO:0000256" key="9">
    <source>
        <dbReference type="ARBA" id="ARBA00022753"/>
    </source>
</evidence>
<dbReference type="GO" id="GO:0005770">
    <property type="term" value="C:late endosome"/>
    <property type="evidence" value="ECO:0007669"/>
    <property type="project" value="UniProtKB-SubCell"/>
</dbReference>
<organism evidence="19 20">
    <name type="scientific">Brachionus calyciflorus</name>
    <dbReference type="NCBI Taxonomy" id="104777"/>
    <lineage>
        <taxon>Eukaryota</taxon>
        <taxon>Metazoa</taxon>
        <taxon>Spiralia</taxon>
        <taxon>Gnathifera</taxon>
        <taxon>Rotifera</taxon>
        <taxon>Eurotatoria</taxon>
        <taxon>Monogononta</taxon>
        <taxon>Pseudotrocha</taxon>
        <taxon>Ploima</taxon>
        <taxon>Brachionidae</taxon>
        <taxon>Brachionus</taxon>
    </lineage>
</organism>
<evidence type="ECO:0000256" key="6">
    <source>
        <dbReference type="ARBA" id="ARBA00014999"/>
    </source>
</evidence>
<evidence type="ECO:0000313" key="19">
    <source>
        <dbReference type="EMBL" id="CAF0818064.1"/>
    </source>
</evidence>
<dbReference type="GO" id="GO:0005764">
    <property type="term" value="C:lysosome"/>
    <property type="evidence" value="ECO:0007669"/>
    <property type="project" value="UniProtKB-SubCell"/>
</dbReference>
<dbReference type="EMBL" id="CAJNOC010000926">
    <property type="protein sequence ID" value="CAF0818064.1"/>
    <property type="molecule type" value="Genomic_DNA"/>
</dbReference>
<keyword evidence="20" id="KW-1185">Reference proteome</keyword>
<evidence type="ECO:0000256" key="13">
    <source>
        <dbReference type="ARBA" id="ARBA00023228"/>
    </source>
</evidence>
<dbReference type="InterPro" id="IPR050774">
    <property type="entry name" value="KCMF1/Dystrophin"/>
</dbReference>
<feature type="coiled-coil region" evidence="15">
    <location>
        <begin position="273"/>
        <end position="300"/>
    </location>
</feature>
<dbReference type="GO" id="GO:0008270">
    <property type="term" value="F:zinc ion binding"/>
    <property type="evidence" value="ECO:0007669"/>
    <property type="project" value="UniProtKB-KW"/>
</dbReference>
<evidence type="ECO:0000256" key="14">
    <source>
        <dbReference type="PROSITE-ProRule" id="PRU00228"/>
    </source>
</evidence>
<dbReference type="InterPro" id="IPR013087">
    <property type="entry name" value="Znf_C2H2_type"/>
</dbReference>
<evidence type="ECO:0000256" key="3">
    <source>
        <dbReference type="ARBA" id="ARBA00004603"/>
    </source>
</evidence>
<feature type="domain" description="ZZ-type" evidence="17">
    <location>
        <begin position="5"/>
        <end position="72"/>
    </location>
</feature>
<dbReference type="PROSITE" id="PS50135">
    <property type="entry name" value="ZF_ZZ_2"/>
    <property type="match status" value="1"/>
</dbReference>
<comment type="caution">
    <text evidence="19">The sequence shown here is derived from an EMBL/GenBank/DDBJ whole genome shotgun (WGS) entry which is preliminary data.</text>
</comment>
<evidence type="ECO:0000313" key="20">
    <source>
        <dbReference type="Proteomes" id="UP000663879"/>
    </source>
</evidence>
<dbReference type="GO" id="GO:0045202">
    <property type="term" value="C:synapse"/>
    <property type="evidence" value="ECO:0007669"/>
    <property type="project" value="GOC"/>
</dbReference>
<evidence type="ECO:0000256" key="15">
    <source>
        <dbReference type="SAM" id="Coils"/>
    </source>
</evidence>
<dbReference type="SUPFAM" id="SSF57850">
    <property type="entry name" value="RING/U-box"/>
    <property type="match status" value="1"/>
</dbReference>
<keyword evidence="8" id="KW-0479">Metal-binding</keyword>
<evidence type="ECO:0000259" key="17">
    <source>
        <dbReference type="PROSITE" id="PS50135"/>
    </source>
</evidence>
<evidence type="ECO:0000259" key="18">
    <source>
        <dbReference type="PROSITE" id="PS50157"/>
    </source>
</evidence>
<keyword evidence="10 14" id="KW-0863">Zinc-finger</keyword>
<evidence type="ECO:0000256" key="11">
    <source>
        <dbReference type="ARBA" id="ARBA00022786"/>
    </source>
</evidence>
<comment type="similarity">
    <text evidence="4">Belongs to the KCMF1 family.</text>
</comment>
<dbReference type="InterPro" id="IPR000433">
    <property type="entry name" value="Znf_ZZ"/>
</dbReference>
<feature type="domain" description="C2H2-type" evidence="18">
    <location>
        <begin position="92"/>
        <end position="120"/>
    </location>
</feature>
<dbReference type="GO" id="GO:0099536">
    <property type="term" value="P:synaptic signaling"/>
    <property type="evidence" value="ECO:0007669"/>
    <property type="project" value="TreeGrafter"/>
</dbReference>
<dbReference type="AlphaFoldDB" id="A0A813TY56"/>
<feature type="compositionally biased region" description="Low complexity" evidence="16">
    <location>
        <begin position="387"/>
        <end position="403"/>
    </location>
</feature>
<evidence type="ECO:0000256" key="8">
    <source>
        <dbReference type="ARBA" id="ARBA00022723"/>
    </source>
</evidence>
<dbReference type="PANTHER" id="PTHR12268:SF13">
    <property type="entry name" value="E3 UBIQUITIN-PROTEIN LIGASE KCMF1"/>
    <property type="match status" value="1"/>
</dbReference>
<feature type="region of interest" description="Disordered" evidence="16">
    <location>
        <begin position="384"/>
        <end position="403"/>
    </location>
</feature>
<reference evidence="19" key="1">
    <citation type="submission" date="2021-02" db="EMBL/GenBank/DDBJ databases">
        <authorList>
            <person name="Nowell W R."/>
        </authorList>
    </citation>
    <scope>NUCLEOTIDE SEQUENCE</scope>
    <source>
        <strain evidence="19">Ploen Becks lab</strain>
    </source>
</reference>
<evidence type="ECO:0000256" key="10">
    <source>
        <dbReference type="ARBA" id="ARBA00022771"/>
    </source>
</evidence>
<evidence type="ECO:0000256" key="2">
    <source>
        <dbReference type="ARBA" id="ARBA00004371"/>
    </source>
</evidence>
<gene>
    <name evidence="19" type="ORF">OXX778_LOCUS7316</name>
</gene>
<dbReference type="InterPro" id="IPR043145">
    <property type="entry name" value="Znf_ZZ_sf"/>
</dbReference>
<evidence type="ECO:0000256" key="5">
    <source>
        <dbReference type="ARBA" id="ARBA00012483"/>
    </source>
</evidence>
<dbReference type="Pfam" id="PF05605">
    <property type="entry name" value="zf-Di19"/>
    <property type="match status" value="1"/>
</dbReference>